<dbReference type="RefSeq" id="WP_267267149.1">
    <property type="nucleotide sequence ID" value="NZ_JAOVZW010000024.1"/>
</dbReference>
<protein>
    <submittedName>
        <fullName evidence="2">DUF5675 family protein</fullName>
    </submittedName>
</protein>
<dbReference type="Pfam" id="PF18925">
    <property type="entry name" value="DUF5675"/>
    <property type="match status" value="1"/>
</dbReference>
<dbReference type="InterPro" id="IPR043732">
    <property type="entry name" value="DUF5675"/>
</dbReference>
<accession>A0ABT3XWB1</accession>
<comment type="caution">
    <text evidence="2">The sequence shown here is derived from an EMBL/GenBank/DDBJ whole genome shotgun (WGS) entry which is preliminary data.</text>
</comment>
<evidence type="ECO:0000313" key="2">
    <source>
        <dbReference type="EMBL" id="MCX8525906.1"/>
    </source>
</evidence>
<keyword evidence="3" id="KW-1185">Reference proteome</keyword>
<organism evidence="2 3">
    <name type="scientific">Chryseobacterium formosus</name>
    <dbReference type="NCBI Taxonomy" id="1537363"/>
    <lineage>
        <taxon>Bacteria</taxon>
        <taxon>Pseudomonadati</taxon>
        <taxon>Bacteroidota</taxon>
        <taxon>Flavobacteriia</taxon>
        <taxon>Flavobacteriales</taxon>
        <taxon>Weeksellaceae</taxon>
        <taxon>Chryseobacterium group</taxon>
        <taxon>Chryseobacterium</taxon>
    </lineage>
</organism>
<feature type="domain" description="DUF5675" evidence="1">
    <location>
        <begin position="5"/>
        <end position="116"/>
    </location>
</feature>
<reference evidence="2" key="1">
    <citation type="submission" date="2022-10" db="EMBL/GenBank/DDBJ databases">
        <title>Chryseobacterium sp. nov., a novel bacterial species.</title>
        <authorList>
            <person name="Cao Y."/>
        </authorList>
    </citation>
    <scope>NUCLEOTIDE SEQUENCE</scope>
    <source>
        <strain evidence="2">CCTCC AB2015118</strain>
    </source>
</reference>
<name>A0ABT3XWB1_9FLAO</name>
<sequence>MELKILRTYLSAGTNGSLFHNGFLICRTIELPWRDNQRRISCIPEGKYRVMKRYSPKFGNHLELKDVENRNLILFHPANNARKELRGCIAPVTHIVGAGMGTMSLNAFEKLKEYVEDTLNNNEAVWLIITS</sequence>
<proteinExistence type="predicted"/>
<evidence type="ECO:0000313" key="3">
    <source>
        <dbReference type="Proteomes" id="UP001073122"/>
    </source>
</evidence>
<dbReference type="Proteomes" id="UP001073122">
    <property type="component" value="Unassembled WGS sequence"/>
</dbReference>
<evidence type="ECO:0000259" key="1">
    <source>
        <dbReference type="Pfam" id="PF18925"/>
    </source>
</evidence>
<gene>
    <name evidence="2" type="ORF">OF897_18485</name>
</gene>
<dbReference type="EMBL" id="JAOVZW010000024">
    <property type="protein sequence ID" value="MCX8525906.1"/>
    <property type="molecule type" value="Genomic_DNA"/>
</dbReference>